<protein>
    <recommendedName>
        <fullName evidence="1">N-acetyltransferase domain-containing protein</fullName>
    </recommendedName>
</protein>
<dbReference type="Gene3D" id="3.40.630.30">
    <property type="match status" value="1"/>
</dbReference>
<accession>A0ABN0ZUM6</accession>
<dbReference type="CDD" id="cd04301">
    <property type="entry name" value="NAT_SF"/>
    <property type="match status" value="1"/>
</dbReference>
<dbReference type="PROSITE" id="PS51186">
    <property type="entry name" value="GNAT"/>
    <property type="match status" value="1"/>
</dbReference>
<sequence>MDISITKAEPEHTEEISSICSIGWRQTVQGIYSEEYQIKNVEYWYNLKKVKEDIVKGVYTHVAMVDQTVVGTIGGVMTEPSASEIYVFYIDENYRFKGIGKKLLDAFTKDHIRKGATDQYVSVQDGNSLGIPFYKLRGFQQKAENERYWRKLDREG</sequence>
<proteinExistence type="predicted"/>
<dbReference type="SUPFAM" id="SSF55729">
    <property type="entry name" value="Acyl-CoA N-acyltransferases (Nat)"/>
    <property type="match status" value="1"/>
</dbReference>
<dbReference type="Proteomes" id="UP001500740">
    <property type="component" value="Unassembled WGS sequence"/>
</dbReference>
<keyword evidence="3" id="KW-1185">Reference proteome</keyword>
<dbReference type="Pfam" id="PF00583">
    <property type="entry name" value="Acetyltransf_1"/>
    <property type="match status" value="1"/>
</dbReference>
<name>A0ABN0ZUM6_9BACI</name>
<dbReference type="EMBL" id="BAAACZ010000009">
    <property type="protein sequence ID" value="GAA0459593.1"/>
    <property type="molecule type" value="Genomic_DNA"/>
</dbReference>
<evidence type="ECO:0000313" key="3">
    <source>
        <dbReference type="Proteomes" id="UP001500740"/>
    </source>
</evidence>
<reference evidence="2 3" key="1">
    <citation type="journal article" date="2019" name="Int. J. Syst. Evol. Microbiol.">
        <title>The Global Catalogue of Microorganisms (GCM) 10K type strain sequencing project: providing services to taxonomists for standard genome sequencing and annotation.</title>
        <authorList>
            <consortium name="The Broad Institute Genomics Platform"/>
            <consortium name="The Broad Institute Genome Sequencing Center for Infectious Disease"/>
            <person name="Wu L."/>
            <person name="Ma J."/>
        </authorList>
    </citation>
    <scope>NUCLEOTIDE SEQUENCE [LARGE SCALE GENOMIC DNA]</scope>
    <source>
        <strain evidence="2 3">JCM 14193</strain>
    </source>
</reference>
<feature type="domain" description="N-acetyltransferase" evidence="1">
    <location>
        <begin position="3"/>
        <end position="156"/>
    </location>
</feature>
<organism evidence="2 3">
    <name type="scientific">Alkalibacillus silvisoli</name>
    <dbReference type="NCBI Taxonomy" id="392823"/>
    <lineage>
        <taxon>Bacteria</taxon>
        <taxon>Bacillati</taxon>
        <taxon>Bacillota</taxon>
        <taxon>Bacilli</taxon>
        <taxon>Bacillales</taxon>
        <taxon>Bacillaceae</taxon>
        <taxon>Alkalibacillus</taxon>
    </lineage>
</organism>
<dbReference type="InterPro" id="IPR016181">
    <property type="entry name" value="Acyl_CoA_acyltransferase"/>
</dbReference>
<evidence type="ECO:0000313" key="2">
    <source>
        <dbReference type="EMBL" id="GAA0459593.1"/>
    </source>
</evidence>
<dbReference type="RefSeq" id="WP_343782635.1">
    <property type="nucleotide sequence ID" value="NZ_BAAACZ010000009.1"/>
</dbReference>
<gene>
    <name evidence="2" type="ORF">GCM10008935_13620</name>
</gene>
<evidence type="ECO:0000259" key="1">
    <source>
        <dbReference type="PROSITE" id="PS51186"/>
    </source>
</evidence>
<dbReference type="InterPro" id="IPR000182">
    <property type="entry name" value="GNAT_dom"/>
</dbReference>
<comment type="caution">
    <text evidence="2">The sequence shown here is derived from an EMBL/GenBank/DDBJ whole genome shotgun (WGS) entry which is preliminary data.</text>
</comment>